<keyword evidence="2" id="KW-1185">Reference proteome</keyword>
<name>J3YSJ1_9ENTR</name>
<evidence type="ECO:0000313" key="1">
    <source>
        <dbReference type="EMBL" id="AFP85238.1"/>
    </source>
</evidence>
<protein>
    <submittedName>
        <fullName evidence="1">Uncharacterized protein</fullName>
    </submittedName>
</protein>
<sequence length="77" mass="8889">MQSSMLVYCQSLLELMCIMGMSYFHKVERHDFNFLRLIEALNQQQKNLFLSINILSSIFNAERPVLDITSSSRGSEA</sequence>
<reference evidence="1 2" key="1">
    <citation type="journal article" date="2012" name="Mol. Biol. Evol.">
        <title>Genome reduction and co-evolution between the primary and secondary bacterial symbionts of psyllids.</title>
        <authorList>
            <person name="Sloan D.B."/>
            <person name="Moran N.A."/>
        </authorList>
    </citation>
    <scope>NUCLEOTIDE SEQUENCE [LARGE SCALE GENOMIC DNA]</scope>
    <source>
        <strain evidence="1">Ceuc_S</strain>
    </source>
</reference>
<gene>
    <name evidence="1" type="ORF">A359_08720</name>
</gene>
<evidence type="ECO:0000313" key="2">
    <source>
        <dbReference type="Proteomes" id="UP000003936"/>
    </source>
</evidence>
<accession>J3YSJ1</accession>
<dbReference type="KEGG" id="sect:A359_08720"/>
<dbReference type="AlphaFoldDB" id="J3YSJ1"/>
<dbReference type="Proteomes" id="UP000003936">
    <property type="component" value="Chromosome"/>
</dbReference>
<dbReference type="HOGENOM" id="CLU_2636020_0_0_6"/>
<proteinExistence type="predicted"/>
<dbReference type="EMBL" id="CP003546">
    <property type="protein sequence ID" value="AFP85238.1"/>
    <property type="molecule type" value="Genomic_DNA"/>
</dbReference>
<organism evidence="1 2">
    <name type="scientific">secondary endosymbiont of Ctenarytaina eucalypti</name>
    <dbReference type="NCBI Taxonomy" id="1199245"/>
    <lineage>
        <taxon>Bacteria</taxon>
        <taxon>Pseudomonadati</taxon>
        <taxon>Pseudomonadota</taxon>
        <taxon>Gammaproteobacteria</taxon>
        <taxon>Enterobacterales</taxon>
        <taxon>Enterobacteriaceae</taxon>
        <taxon>aphid secondary symbionts</taxon>
    </lineage>
</organism>